<comment type="caution">
    <text evidence="2">The sequence shown here is derived from an EMBL/GenBank/DDBJ whole genome shotgun (WGS) entry which is preliminary data.</text>
</comment>
<dbReference type="AlphaFoldDB" id="A0A2G8RCB0"/>
<evidence type="ECO:0000313" key="3">
    <source>
        <dbReference type="Proteomes" id="UP000231259"/>
    </source>
</evidence>
<dbReference type="Proteomes" id="UP000231259">
    <property type="component" value="Unassembled WGS sequence"/>
</dbReference>
<dbReference type="OrthoDB" id="7277438at2"/>
<evidence type="ECO:0000313" key="2">
    <source>
        <dbReference type="EMBL" id="PIL19061.1"/>
    </source>
</evidence>
<reference evidence="2 3" key="1">
    <citation type="submission" date="2013-09" db="EMBL/GenBank/DDBJ databases">
        <title>Genome sequencing of Phaeobacter antarcticus sp. nov. SM1211.</title>
        <authorList>
            <person name="Zhang X.-Y."/>
            <person name="Liu C."/>
            <person name="Chen X.-L."/>
            <person name="Xie B.-B."/>
            <person name="Qin Q.-L."/>
            <person name="Rong J.-C."/>
            <person name="Zhang Y.-Z."/>
        </authorList>
    </citation>
    <scope>NUCLEOTIDE SEQUENCE [LARGE SCALE GENOMIC DNA]</scope>
    <source>
        <strain evidence="2 3">SM1211</strain>
    </source>
</reference>
<evidence type="ECO:0000259" key="1">
    <source>
        <dbReference type="Pfam" id="PF01850"/>
    </source>
</evidence>
<feature type="domain" description="PIN" evidence="1">
    <location>
        <begin position="40"/>
        <end position="171"/>
    </location>
</feature>
<name>A0A2G8RCB0_9RHOB</name>
<gene>
    <name evidence="2" type="ORF">P775_16595</name>
</gene>
<dbReference type="InterPro" id="IPR029060">
    <property type="entry name" value="PIN-like_dom_sf"/>
</dbReference>
<dbReference type="RefSeq" id="WP_099911878.1">
    <property type="nucleotide sequence ID" value="NZ_AWWI01000115.1"/>
</dbReference>
<dbReference type="Pfam" id="PF01850">
    <property type="entry name" value="PIN"/>
    <property type="match status" value="1"/>
</dbReference>
<dbReference type="EMBL" id="AWWI01000115">
    <property type="protein sequence ID" value="PIL19061.1"/>
    <property type="molecule type" value="Genomic_DNA"/>
</dbReference>
<accession>A0A2G8RCB0</accession>
<dbReference type="InterPro" id="IPR002716">
    <property type="entry name" value="PIN_dom"/>
</dbReference>
<proteinExistence type="predicted"/>
<organism evidence="2 3">
    <name type="scientific">Puniceibacterium antarcticum</name>
    <dbReference type="NCBI Taxonomy" id="1206336"/>
    <lineage>
        <taxon>Bacteria</taxon>
        <taxon>Pseudomonadati</taxon>
        <taxon>Pseudomonadota</taxon>
        <taxon>Alphaproteobacteria</taxon>
        <taxon>Rhodobacterales</taxon>
        <taxon>Paracoccaceae</taxon>
        <taxon>Puniceibacterium</taxon>
    </lineage>
</organism>
<sequence length="186" mass="20838">MEIDELLRRCRVALGKTDLPTRADVDLSFIADAPVGGERIMLDTCVILDQLQGRLPRDTEERIRARVIYHSPVVLGELAFLFGRLDPSDPRTSDATREVRALLASTGAHRIFDLTHEDTMRGMVLAGCMARILGYTKEDRRKAQNDAILAAQASRLGCLVVTRNIGDFDRLGQLDDRLKVAFYRRG</sequence>
<keyword evidence="3" id="KW-1185">Reference proteome</keyword>
<dbReference type="SUPFAM" id="SSF88723">
    <property type="entry name" value="PIN domain-like"/>
    <property type="match status" value="1"/>
</dbReference>
<protein>
    <recommendedName>
        <fullName evidence="1">PIN domain-containing protein</fullName>
    </recommendedName>
</protein>
<dbReference type="Gene3D" id="3.40.50.1010">
    <property type="entry name" value="5'-nuclease"/>
    <property type="match status" value="1"/>
</dbReference>